<evidence type="ECO:0000256" key="4">
    <source>
        <dbReference type="ARBA" id="ARBA00023242"/>
    </source>
</evidence>
<dbReference type="Gene3D" id="1.25.10.10">
    <property type="entry name" value="Leucine-rich Repeat Variant"/>
    <property type="match status" value="1"/>
</dbReference>
<dbReference type="InterPro" id="IPR016024">
    <property type="entry name" value="ARM-type_fold"/>
</dbReference>
<feature type="region of interest" description="Disordered" evidence="6">
    <location>
        <begin position="1259"/>
        <end position="1670"/>
    </location>
</feature>
<comment type="subcellular location">
    <subcellularLocation>
        <location evidence="1">Nucleus</location>
    </subcellularLocation>
</comment>
<dbReference type="GO" id="GO:0051301">
    <property type="term" value="P:cell division"/>
    <property type="evidence" value="ECO:0007669"/>
    <property type="project" value="UniProtKB-KW"/>
</dbReference>
<protein>
    <submittedName>
        <fullName evidence="7">Armadillo-type protein</fullName>
    </submittedName>
</protein>
<dbReference type="SUPFAM" id="SSF48371">
    <property type="entry name" value="ARM repeat"/>
    <property type="match status" value="1"/>
</dbReference>
<evidence type="ECO:0000256" key="1">
    <source>
        <dbReference type="ARBA" id="ARBA00004123"/>
    </source>
</evidence>
<evidence type="ECO:0000256" key="5">
    <source>
        <dbReference type="ARBA" id="ARBA00023306"/>
    </source>
</evidence>
<evidence type="ECO:0000313" key="7">
    <source>
        <dbReference type="EMBL" id="KAG9245402.1"/>
    </source>
</evidence>
<keyword evidence="4" id="KW-0539">Nucleus</keyword>
<reference evidence="7" key="1">
    <citation type="journal article" date="2021" name="IMA Fungus">
        <title>Genomic characterization of three marine fungi, including Emericellopsis atlantica sp. nov. with signatures of a generalist lifestyle and marine biomass degradation.</title>
        <authorList>
            <person name="Hagestad O.C."/>
            <person name="Hou L."/>
            <person name="Andersen J.H."/>
            <person name="Hansen E.H."/>
            <person name="Altermark B."/>
            <person name="Li C."/>
            <person name="Kuhnert E."/>
            <person name="Cox R.J."/>
            <person name="Crous P.W."/>
            <person name="Spatafora J.W."/>
            <person name="Lail K."/>
            <person name="Amirebrahimi M."/>
            <person name="Lipzen A."/>
            <person name="Pangilinan J."/>
            <person name="Andreopoulos W."/>
            <person name="Hayes R.D."/>
            <person name="Ng V."/>
            <person name="Grigoriev I.V."/>
            <person name="Jackson S.A."/>
            <person name="Sutton T.D.S."/>
            <person name="Dobson A.D.W."/>
            <person name="Rama T."/>
        </authorList>
    </citation>
    <scope>NUCLEOTIDE SEQUENCE</scope>
    <source>
        <strain evidence="7">TRa3180A</strain>
    </source>
</reference>
<evidence type="ECO:0000256" key="3">
    <source>
        <dbReference type="ARBA" id="ARBA00022776"/>
    </source>
</evidence>
<accession>A0A9P7Z5B0</accession>
<dbReference type="GO" id="GO:0007064">
    <property type="term" value="P:mitotic sister chromatid cohesion"/>
    <property type="evidence" value="ECO:0007669"/>
    <property type="project" value="InterPro"/>
</dbReference>
<feature type="compositionally biased region" description="Acidic residues" evidence="6">
    <location>
        <begin position="1599"/>
        <end position="1616"/>
    </location>
</feature>
<evidence type="ECO:0000256" key="6">
    <source>
        <dbReference type="SAM" id="MobiDB-lite"/>
    </source>
</evidence>
<feature type="compositionally biased region" description="Polar residues" evidence="6">
    <location>
        <begin position="1317"/>
        <end position="1328"/>
    </location>
</feature>
<evidence type="ECO:0000256" key="2">
    <source>
        <dbReference type="ARBA" id="ARBA00022618"/>
    </source>
</evidence>
<dbReference type="OrthoDB" id="200660at2759"/>
<sequence length="1670" mass="183911">MAPRRGAEVEQEPAPVALKFNEPLSWRAGKAIPIAELHKRLDALSTELQEMDQEETDKDSLAGVAKELAAHTLLSHKDKGVRALTACCLVDVLKLCAPDAPFTGTQLKDIFTLFVTSILPALSDPSNAYNPQHKYVLVSLAEVKSIVLIQDLPNADALLAHLFTSLFDIISGSSKSSTGEEIAKDVQYNMTQILVTLVDEAASLPSQAVDVIVAQFLRASVPGSGKLKNGEVLDEKQTTLLPKELPEAYNMAKTVCNSCPEKMGRYISQYFNEVIIDCSGPIRANVHREGAGSDDEDVATGPTESDLRELVKAHKLLRELWRVSPAVLQNVIPQLEAELSTDNVQLRLLATETLGDIISGIGAAGPPPVPFMDPAAYPPVSLEDFPLAHTSDSILTKPISPQSFAQTHAGVYHNFMGRIKDKSLIVRSGWTTAIGRILVTSAGGIGLSREEENVLVKGLGEKLEDGDEKVRLAAVKVVGTFSLRDVMTKLAPNGDVTKPGSVLFILGDRVKDRKYHVRQEAISVLGRLWGVATGEIAKGNLSVISALGGIPVRVFDAYYANDQDTQVLIDHVTYEQLLPLNYPPKKVKGAKAVNGNSQTQGNGHASFDPDKVRAERILLLLKSLEAKSKKAFFAIQGRQSQYSEVLKAFLARCEEYNGGVAAENIKDSKNKLDLVINWYTHSLPDPPRTTVDLQKYAKMHDRRSYQLLRFAMDPEKDFKTVHNSIKEFQKRINEASAAPAGLLDTLIPIVYRSSSLVYNKSHLPTILQYATGGESELQAAANELNLEISEKMPDIFKNNIKELCAILHDDVPSDTKENTPNSVETLRTLAQFAKARPADLPKDRKFIQTLVLFGIYGVPARSAKYAVNILVVATDRKEMYVKDLLEKSTTDWTYGEDHCLTKLATISELSLLEPEYTDEANDQILEITTQELLLKVRTPNKATDPAWQPISDIDEECEAKCWALQILVNRVRGISEQEKARELGGPVMKVLNTLIFKNGELSKNNDTPRHHKARLTLKAAHLMLKLCQVKTFDALLTPTAFNHLAVVAQNPQAEMRRSFIEKLQKYLVRGLLPLRFYTIIFLTAFEPEVGFRNSIMTWIRSRTKVLQALKKTTMELTLARLLSLLAHHPDYPLKPNESEDDDQTYLLELRDHGRYILYYLNTVASEENLGLIYKFAERTKQTRDGIDALQSERLYVMSDLAQGIIRNVELKNSWRMQVLPTKVNLPSGIFAPLPSHEVAQEIAETDYLPAEMEDILAAFVKNPNKKAKQKRKSDDKDEDGQPSAKKAKTSKSMPRTSVAKPKDRNAPKAKNRKSDDYSTSAAISTNRRQSGRGASSKKVYKDRDSSEDEEEMLEGVAEWEYIHENAGSSSEQAESDNEVGKYNSPETNPEPEQSPGAGAEDIPEPKPPRPNGRGGREKIAKSAKATPGKSAKSTPATKKNAARKEVVEDEGDDDDDDFGIDMEDIPPIPKPLPTKKGSAKAAGKTKTNGVGQTEEDTRPKRGGGSKSKTPPPESEDNANESPPPETPSTRRGRAKARDKSPVSEGGNDEELSDTSPPPKSASVKKTKVKALTNPVTIESLRPKRAARGAKANAKSPPPEPEEEEVAEEEVIEEIVVMEESPPPAKPTRRVSKRKSNTPIATKKVAPAKATRTTKGKGAVKSGNYAMDEDE</sequence>
<gene>
    <name evidence="7" type="ORF">BJ878DRAFT_439434</name>
</gene>
<evidence type="ECO:0000313" key="8">
    <source>
        <dbReference type="Proteomes" id="UP000887226"/>
    </source>
</evidence>
<feature type="compositionally biased region" description="Basic residues" evidence="6">
    <location>
        <begin position="1626"/>
        <end position="1635"/>
    </location>
</feature>
<dbReference type="GO" id="GO:0000785">
    <property type="term" value="C:chromatin"/>
    <property type="evidence" value="ECO:0007669"/>
    <property type="project" value="TreeGrafter"/>
</dbReference>
<dbReference type="InterPro" id="IPR039776">
    <property type="entry name" value="Pds5"/>
</dbReference>
<proteinExistence type="predicted"/>
<comment type="caution">
    <text evidence="7">The sequence shown here is derived from an EMBL/GenBank/DDBJ whole genome shotgun (WGS) entry which is preliminary data.</text>
</comment>
<dbReference type="InterPro" id="IPR011989">
    <property type="entry name" value="ARM-like"/>
</dbReference>
<dbReference type="Proteomes" id="UP000887226">
    <property type="component" value="Unassembled WGS sequence"/>
</dbReference>
<dbReference type="PANTHER" id="PTHR12663">
    <property type="entry name" value="ANDROGEN INDUCED INHIBITOR OF PROLIFERATION AS3 / PDS5-RELATED"/>
    <property type="match status" value="1"/>
</dbReference>
<feature type="compositionally biased region" description="Basic and acidic residues" evidence="6">
    <location>
        <begin position="1300"/>
        <end position="1316"/>
    </location>
</feature>
<organism evidence="7 8">
    <name type="scientific">Calycina marina</name>
    <dbReference type="NCBI Taxonomy" id="1763456"/>
    <lineage>
        <taxon>Eukaryota</taxon>
        <taxon>Fungi</taxon>
        <taxon>Dikarya</taxon>
        <taxon>Ascomycota</taxon>
        <taxon>Pezizomycotina</taxon>
        <taxon>Leotiomycetes</taxon>
        <taxon>Helotiales</taxon>
        <taxon>Pezizellaceae</taxon>
        <taxon>Calycina</taxon>
    </lineage>
</organism>
<dbReference type="GO" id="GO:0005634">
    <property type="term" value="C:nucleus"/>
    <property type="evidence" value="ECO:0007669"/>
    <property type="project" value="UniProtKB-SubCell"/>
</dbReference>
<dbReference type="CDD" id="cd19953">
    <property type="entry name" value="PDS5"/>
    <property type="match status" value="1"/>
</dbReference>
<keyword evidence="2" id="KW-0132">Cell division</keyword>
<dbReference type="EMBL" id="MU253849">
    <property type="protein sequence ID" value="KAG9245402.1"/>
    <property type="molecule type" value="Genomic_DNA"/>
</dbReference>
<feature type="compositionally biased region" description="Acidic residues" evidence="6">
    <location>
        <begin position="1447"/>
        <end position="1464"/>
    </location>
</feature>
<name>A0A9P7Z5B0_9HELO</name>
<keyword evidence="3" id="KW-0498">Mitosis</keyword>
<keyword evidence="5" id="KW-0131">Cell cycle</keyword>
<dbReference type="Pfam" id="PF20168">
    <property type="entry name" value="PDS5"/>
    <property type="match status" value="1"/>
</dbReference>
<keyword evidence="8" id="KW-1185">Reference proteome</keyword>
<feature type="compositionally biased region" description="Low complexity" evidence="6">
    <location>
        <begin position="1474"/>
        <end position="1489"/>
    </location>
</feature>
<dbReference type="GO" id="GO:0006281">
    <property type="term" value="P:DNA repair"/>
    <property type="evidence" value="ECO:0007669"/>
    <property type="project" value="TreeGrafter"/>
</dbReference>
<dbReference type="PANTHER" id="PTHR12663:SF0">
    <property type="entry name" value="PRECOCIOUS DISSOCIATION OF SISTERS 5, ISOFORM A"/>
    <property type="match status" value="1"/>
</dbReference>